<gene>
    <name evidence="1" type="ORF">QAD02_012454</name>
</gene>
<organism evidence="1 2">
    <name type="scientific">Eretmocerus hayati</name>
    <dbReference type="NCBI Taxonomy" id="131215"/>
    <lineage>
        <taxon>Eukaryota</taxon>
        <taxon>Metazoa</taxon>
        <taxon>Ecdysozoa</taxon>
        <taxon>Arthropoda</taxon>
        <taxon>Hexapoda</taxon>
        <taxon>Insecta</taxon>
        <taxon>Pterygota</taxon>
        <taxon>Neoptera</taxon>
        <taxon>Endopterygota</taxon>
        <taxon>Hymenoptera</taxon>
        <taxon>Apocrita</taxon>
        <taxon>Proctotrupomorpha</taxon>
        <taxon>Chalcidoidea</taxon>
        <taxon>Aphelinidae</taxon>
        <taxon>Aphelininae</taxon>
        <taxon>Eretmocerus</taxon>
    </lineage>
</organism>
<accession>A0ACC2NZR5</accession>
<name>A0ACC2NZR5_9HYME</name>
<reference evidence="1" key="1">
    <citation type="submission" date="2023-04" db="EMBL/GenBank/DDBJ databases">
        <title>A chromosome-level genome assembly of the parasitoid wasp Eretmocerus hayati.</title>
        <authorList>
            <person name="Zhong Y."/>
            <person name="Liu S."/>
            <person name="Liu Y."/>
        </authorList>
    </citation>
    <scope>NUCLEOTIDE SEQUENCE</scope>
    <source>
        <strain evidence="1">ZJU_SS_LIU_2023</strain>
    </source>
</reference>
<keyword evidence="2" id="KW-1185">Reference proteome</keyword>
<proteinExistence type="predicted"/>
<protein>
    <submittedName>
        <fullName evidence="1">Uncharacterized protein</fullName>
    </submittedName>
</protein>
<comment type="caution">
    <text evidence="1">The sequence shown here is derived from an EMBL/GenBank/DDBJ whole genome shotgun (WGS) entry which is preliminary data.</text>
</comment>
<evidence type="ECO:0000313" key="2">
    <source>
        <dbReference type="Proteomes" id="UP001239111"/>
    </source>
</evidence>
<sequence>MDYRTTKVIDFATASRNMTDNLNKCKRIQLKWLRDYQWLCDKYRELGKKLDELCNEDQVEEKKSLPALKDKRSCLPLPQTNNQNFGWLASKPEFKLEKYGSSIVKYPHPMDDLIFLTGDVPSLAGHLKIY</sequence>
<dbReference type="Proteomes" id="UP001239111">
    <property type="component" value="Chromosome 2"/>
</dbReference>
<evidence type="ECO:0000313" key="1">
    <source>
        <dbReference type="EMBL" id="KAJ8676667.1"/>
    </source>
</evidence>
<dbReference type="EMBL" id="CM056742">
    <property type="protein sequence ID" value="KAJ8676667.1"/>
    <property type="molecule type" value="Genomic_DNA"/>
</dbReference>